<accession>A0A218MKY0</accession>
<dbReference type="EMBL" id="KY052807">
    <property type="protein sequence ID" value="ASE99944.1"/>
    <property type="molecule type" value="Genomic_DNA"/>
</dbReference>
<evidence type="ECO:0000313" key="1">
    <source>
        <dbReference type="EMBL" id="ASE99944.1"/>
    </source>
</evidence>
<protein>
    <submittedName>
        <fullName evidence="1">Uncharacterized protein</fullName>
    </submittedName>
</protein>
<name>A0A218MKY0_9VIRU</name>
<reference evidence="1" key="2">
    <citation type="journal article" date="2017" name="Nat. Commun.">
        <title>Single-virus genomics reveals hidden cosmopolitan and abundant viruses.</title>
        <authorList>
            <person name="Martinez-Hernandez F."/>
            <person name="Fornas O."/>
            <person name="Lluesma Gomez M."/>
            <person name="Bolduc B."/>
            <person name="de la Cruz Pena M.J."/>
            <person name="Martinez J.M."/>
            <person name="Anton J."/>
            <person name="Gasol J.M."/>
            <person name="Rosselli R."/>
            <person name="Rodriguez-Valera F."/>
            <person name="Sullivan M.B."/>
            <person name="Acinas S.G."/>
            <person name="Martinez-Garcia M."/>
        </authorList>
    </citation>
    <scope>NUCLEOTIDE SEQUENCE</scope>
</reference>
<sequence>MINLNNIITTMTPQLARTLVENIKNKVDNIDLGTQTADTSVGYQYSVSGDSGQITISIESGKIQGTQVVDVSEHSRGLSKVRAHQREYEDKRVFELPDGGFITSEIIPESVLEKAVSDSVEEL</sequence>
<proteinExistence type="predicted"/>
<organism evidence="1">
    <name type="scientific">uncultured virus</name>
    <dbReference type="NCBI Taxonomy" id="340016"/>
    <lineage>
        <taxon>Viruses</taxon>
        <taxon>environmental samples</taxon>
    </lineage>
</organism>
<reference evidence="1" key="1">
    <citation type="submission" date="2016-10" db="EMBL/GenBank/DDBJ databases">
        <authorList>
            <person name="Varghese N."/>
        </authorList>
    </citation>
    <scope>NUCLEOTIDE SEQUENCE</scope>
</reference>